<keyword evidence="1" id="KW-1133">Transmembrane helix</keyword>
<dbReference type="RefSeq" id="WP_024038403.1">
    <property type="nucleotide sequence ID" value="NZ_CACRUE010000026.1"/>
</dbReference>
<dbReference type="AlphaFoldDB" id="A0A6N3C7K6"/>
<feature type="transmembrane region" description="Helical" evidence="1">
    <location>
        <begin position="105"/>
        <end position="124"/>
    </location>
</feature>
<feature type="transmembrane region" description="Helical" evidence="1">
    <location>
        <begin position="240"/>
        <end position="261"/>
    </location>
</feature>
<dbReference type="GO" id="GO:0005886">
    <property type="term" value="C:plasma membrane"/>
    <property type="evidence" value="ECO:0007669"/>
    <property type="project" value="TreeGrafter"/>
</dbReference>
<feature type="transmembrane region" description="Helical" evidence="1">
    <location>
        <begin position="369"/>
        <end position="401"/>
    </location>
</feature>
<name>A0A6N3C7K6_9FIRM</name>
<feature type="transmembrane region" description="Helical" evidence="1">
    <location>
        <begin position="80"/>
        <end position="99"/>
    </location>
</feature>
<feature type="transmembrane region" description="Helical" evidence="1">
    <location>
        <begin position="40"/>
        <end position="68"/>
    </location>
</feature>
<dbReference type="GO" id="GO:0015293">
    <property type="term" value="F:symporter activity"/>
    <property type="evidence" value="ECO:0007669"/>
    <property type="project" value="InterPro"/>
</dbReference>
<feature type="transmembrane region" description="Helical" evidence="1">
    <location>
        <begin position="304"/>
        <end position="322"/>
    </location>
</feature>
<feature type="transmembrane region" description="Helical" evidence="1">
    <location>
        <begin position="12"/>
        <end position="34"/>
    </location>
</feature>
<keyword evidence="1" id="KW-0472">Membrane</keyword>
<dbReference type="EMBL" id="CACRUE010000026">
    <property type="protein sequence ID" value="VYU12035.1"/>
    <property type="molecule type" value="Genomic_DNA"/>
</dbReference>
<gene>
    <name evidence="2" type="primary">yjmB_2</name>
    <name evidence="2" type="ORF">IBLFYP30_01784</name>
</gene>
<sequence length="456" mass="49018">MKKINNKIKSFWGISEVGFSFMSTVETTFFVIFLTDVAQLPLALVAAITSVAGIADAITAMLAGVIIDKVNFKNGKYRPWLIYCPPFVVAFFVLMFTKIGSDPMAALLCGLGYVLSHGIWNICWTANRTLVGELTDDPEERAFLSGRISAGSSAGKILASYLVPVLNIFFLGIFASSTGVIGYTLTALIASVTFTVCYLIHFAITKGYDEPKEVSNDSSKHAKSISFKDMGKSIASNPQLLLVLIFDFLKLIGYYTLMATVAYYAKVVLQDEAAMSIILVVFNVGALVGSLLSKNVVAKLGSKMTNIVGVLGFAVCLVAIYVMPANMMIVTVLLGIAQIFFGISYGNTTSLYSNCGTYSEYKTGKNTKAVIMSFSSLAIKISIAVRGVVITSVLSAIGYHANAAITSSTVSGIKMLCLVVPIIFLVASVIPLLGYKIKDSDIAVMERELQEKAKVN</sequence>
<dbReference type="Gene3D" id="1.20.1250.20">
    <property type="entry name" value="MFS general substrate transporter like domains"/>
    <property type="match status" value="2"/>
</dbReference>
<dbReference type="InterPro" id="IPR039672">
    <property type="entry name" value="MFS_2"/>
</dbReference>
<dbReference type="SUPFAM" id="SSF103473">
    <property type="entry name" value="MFS general substrate transporter"/>
    <property type="match status" value="1"/>
</dbReference>
<protein>
    <submittedName>
        <fullName evidence="2">Putative symporter YjmB</fullName>
    </submittedName>
</protein>
<dbReference type="PANTHER" id="PTHR11328">
    <property type="entry name" value="MAJOR FACILITATOR SUPERFAMILY DOMAIN-CONTAINING PROTEIN"/>
    <property type="match status" value="1"/>
</dbReference>
<dbReference type="PANTHER" id="PTHR11328:SF24">
    <property type="entry name" value="MAJOR FACILITATOR SUPERFAMILY (MFS) PROFILE DOMAIN-CONTAINING PROTEIN"/>
    <property type="match status" value="1"/>
</dbReference>
<evidence type="ECO:0000313" key="2">
    <source>
        <dbReference type="EMBL" id="VYU12035.1"/>
    </source>
</evidence>
<dbReference type="GO" id="GO:0008643">
    <property type="term" value="P:carbohydrate transport"/>
    <property type="evidence" value="ECO:0007669"/>
    <property type="project" value="InterPro"/>
</dbReference>
<dbReference type="Pfam" id="PF13347">
    <property type="entry name" value="MFS_2"/>
    <property type="match status" value="1"/>
</dbReference>
<proteinExistence type="predicted"/>
<accession>A0A6N3C7K6</accession>
<feature type="transmembrane region" description="Helical" evidence="1">
    <location>
        <begin position="157"/>
        <end position="175"/>
    </location>
</feature>
<feature type="transmembrane region" description="Helical" evidence="1">
    <location>
        <begin position="328"/>
        <end position="348"/>
    </location>
</feature>
<reference evidence="2" key="1">
    <citation type="submission" date="2019-11" db="EMBL/GenBank/DDBJ databases">
        <authorList>
            <person name="Feng L."/>
        </authorList>
    </citation>
    <scope>NUCLEOTIDE SEQUENCE</scope>
    <source>
        <strain evidence="2">IbartlettiiLFYP30</strain>
    </source>
</reference>
<feature type="transmembrane region" description="Helical" evidence="1">
    <location>
        <begin position="181"/>
        <end position="204"/>
    </location>
</feature>
<keyword evidence="1" id="KW-0812">Transmembrane</keyword>
<feature type="transmembrane region" description="Helical" evidence="1">
    <location>
        <begin position="413"/>
        <end position="435"/>
    </location>
</feature>
<feature type="transmembrane region" description="Helical" evidence="1">
    <location>
        <begin position="273"/>
        <end position="292"/>
    </location>
</feature>
<evidence type="ECO:0000256" key="1">
    <source>
        <dbReference type="SAM" id="Phobius"/>
    </source>
</evidence>
<organism evidence="2">
    <name type="scientific">Intestinibacter bartlettii</name>
    <dbReference type="NCBI Taxonomy" id="261299"/>
    <lineage>
        <taxon>Bacteria</taxon>
        <taxon>Bacillati</taxon>
        <taxon>Bacillota</taxon>
        <taxon>Clostridia</taxon>
        <taxon>Peptostreptococcales</taxon>
        <taxon>Peptostreptococcaceae</taxon>
        <taxon>Intestinibacter</taxon>
    </lineage>
</organism>
<dbReference type="InterPro" id="IPR036259">
    <property type="entry name" value="MFS_trans_sf"/>
</dbReference>